<dbReference type="GO" id="GO:0005886">
    <property type="term" value="C:plasma membrane"/>
    <property type="evidence" value="ECO:0007669"/>
    <property type="project" value="UniProtKB-SubCell"/>
</dbReference>
<feature type="transmembrane region" description="Helical" evidence="5">
    <location>
        <begin position="116"/>
        <end position="134"/>
    </location>
</feature>
<dbReference type="AlphaFoldDB" id="A0A402A0B6"/>
<dbReference type="Gene3D" id="1.20.1250.20">
    <property type="entry name" value="MFS general substrate transporter like domains"/>
    <property type="match status" value="2"/>
</dbReference>
<feature type="transmembrane region" description="Helical" evidence="5">
    <location>
        <begin position="386"/>
        <end position="407"/>
    </location>
</feature>
<evidence type="ECO:0000256" key="4">
    <source>
        <dbReference type="ARBA" id="ARBA00023136"/>
    </source>
</evidence>
<sequence length="652" mass="72280">MDVHAVLKRLSVREQLLLSLLWFSVNALSAGLLPVIIPTQIALFVTPGVVGDVQQATFLGWISTLGALVSLFVPPLIGMLSDQTTGAFGRRRPYILLGALCTVLSLPLLIMVNGIWIFIAGLAILQVGLNILTAGYQSLTPDLVPKEQRGAASGYMGLMAILGNVMSLGLAAWLLKDVSLQAVNVVLIQQGTRLFYVITSIILVIGVCITTFGIHEMPVVSIIKETRRPQFQWRAWFIRNWVRPWRDYNFTVVFLTRFAVMMGLTLFLTYIEYYFADVAHVTNFVAATAAVAVLALAGAVVSAFGLGIFSDRVSRAPLVSVATILMALASLAFVISSESFPLWLLGILFGLGYGAYTSVDWALSVDALPSLDTAGKDLGLWNASSTLPAILAPVLGGGIIVVVHHFGPTALGYRIVFAMATFFLVLAAIFILLVRESSTREKPQNRALPPGWSFAFQTRAGKARGFLRFWPFWEHLTRSLWHVQSIPGARYDLIQVRFTRYRGRPIELPSGVKIVKGDPIIDLHFRNRAFLEISTHAESWSYLRVMVQNLQALALWTQQADFPQPIKAIYGVTLLSRGAPRLGFLVRKRPQNLHTSLDRFFMYGLLVLYNPEGKDRLLRGTTYGSYPQEVWMAFESLLTYYLPESSEDTFVL</sequence>
<evidence type="ECO:0000313" key="7">
    <source>
        <dbReference type="EMBL" id="GCE12554.1"/>
    </source>
</evidence>
<feature type="transmembrane region" description="Helical" evidence="5">
    <location>
        <begin position="58"/>
        <end position="81"/>
    </location>
</feature>
<evidence type="ECO:0000313" key="8">
    <source>
        <dbReference type="Proteomes" id="UP000287352"/>
    </source>
</evidence>
<evidence type="ECO:0000259" key="6">
    <source>
        <dbReference type="PROSITE" id="PS50850"/>
    </source>
</evidence>
<evidence type="ECO:0000256" key="3">
    <source>
        <dbReference type="ARBA" id="ARBA00022989"/>
    </source>
</evidence>
<dbReference type="PANTHER" id="PTHR23528:SF1">
    <property type="entry name" value="MAJOR FACILITATOR SUPERFAMILY (MFS) PROFILE DOMAIN-CONTAINING PROTEIN"/>
    <property type="match status" value="1"/>
</dbReference>
<dbReference type="InterPro" id="IPR020846">
    <property type="entry name" value="MFS_dom"/>
</dbReference>
<dbReference type="OrthoDB" id="9796441at2"/>
<accession>A0A402A0B6</accession>
<dbReference type="PANTHER" id="PTHR23528">
    <property type="match status" value="1"/>
</dbReference>
<gene>
    <name evidence="7" type="ORF">KTT_24130</name>
</gene>
<feature type="transmembrane region" description="Helical" evidence="5">
    <location>
        <begin position="342"/>
        <end position="365"/>
    </location>
</feature>
<keyword evidence="4 5" id="KW-0472">Membrane</keyword>
<name>A0A402A0B6_9CHLR</name>
<dbReference type="Pfam" id="PF22790">
    <property type="entry name" value="YkoP"/>
    <property type="match status" value="1"/>
</dbReference>
<evidence type="ECO:0000256" key="1">
    <source>
        <dbReference type="ARBA" id="ARBA00004651"/>
    </source>
</evidence>
<dbReference type="Proteomes" id="UP000287352">
    <property type="component" value="Unassembled WGS sequence"/>
</dbReference>
<keyword evidence="8" id="KW-1185">Reference proteome</keyword>
<feature type="transmembrane region" description="Helical" evidence="5">
    <location>
        <begin position="155"/>
        <end position="174"/>
    </location>
</feature>
<dbReference type="EMBL" id="BIFR01000001">
    <property type="protein sequence ID" value="GCE12554.1"/>
    <property type="molecule type" value="Genomic_DNA"/>
</dbReference>
<dbReference type="PROSITE" id="PS50850">
    <property type="entry name" value="MFS"/>
    <property type="match status" value="1"/>
</dbReference>
<dbReference type="InterPro" id="IPR011701">
    <property type="entry name" value="MFS"/>
</dbReference>
<feature type="transmembrane region" description="Helical" evidence="5">
    <location>
        <begin position="413"/>
        <end position="434"/>
    </location>
</feature>
<feature type="transmembrane region" description="Helical" evidence="5">
    <location>
        <begin position="316"/>
        <end position="336"/>
    </location>
</feature>
<evidence type="ECO:0000256" key="2">
    <source>
        <dbReference type="ARBA" id="ARBA00022692"/>
    </source>
</evidence>
<feature type="transmembrane region" description="Helical" evidence="5">
    <location>
        <begin position="248"/>
        <end position="271"/>
    </location>
</feature>
<dbReference type="InterPro" id="IPR036259">
    <property type="entry name" value="MFS_trans_sf"/>
</dbReference>
<dbReference type="SUPFAM" id="SSF103473">
    <property type="entry name" value="MFS general substrate transporter"/>
    <property type="match status" value="1"/>
</dbReference>
<organism evidence="7 8">
    <name type="scientific">Tengunoibacter tsumagoiensis</name>
    <dbReference type="NCBI Taxonomy" id="2014871"/>
    <lineage>
        <taxon>Bacteria</taxon>
        <taxon>Bacillati</taxon>
        <taxon>Chloroflexota</taxon>
        <taxon>Ktedonobacteria</taxon>
        <taxon>Ktedonobacterales</taxon>
        <taxon>Dictyobacteraceae</taxon>
        <taxon>Tengunoibacter</taxon>
    </lineage>
</organism>
<comment type="subcellular location">
    <subcellularLocation>
        <location evidence="1">Cell membrane</location>
        <topology evidence="1">Multi-pass membrane protein</topology>
    </subcellularLocation>
</comment>
<dbReference type="RefSeq" id="WP_126580162.1">
    <property type="nucleotide sequence ID" value="NZ_BIFR01000001.1"/>
</dbReference>
<keyword evidence="3 5" id="KW-1133">Transmembrane helix</keyword>
<evidence type="ECO:0000256" key="5">
    <source>
        <dbReference type="SAM" id="Phobius"/>
    </source>
</evidence>
<comment type="caution">
    <text evidence="7">The sequence shown here is derived from an EMBL/GenBank/DDBJ whole genome shotgun (WGS) entry which is preliminary data.</text>
</comment>
<keyword evidence="2 5" id="KW-0812">Transmembrane</keyword>
<feature type="transmembrane region" description="Helical" evidence="5">
    <location>
        <begin position="93"/>
        <end position="110"/>
    </location>
</feature>
<reference evidence="8" key="1">
    <citation type="submission" date="2018-12" db="EMBL/GenBank/DDBJ databases">
        <title>Tengunoibacter tsumagoiensis gen. nov., sp. nov., Dictyobacter kobayashii sp. nov., D. alpinus sp. nov., and D. joshuensis sp. nov. and description of Dictyobacteraceae fam. nov. within the order Ktedonobacterales isolated from Tengu-no-mugimeshi.</title>
        <authorList>
            <person name="Wang C.M."/>
            <person name="Zheng Y."/>
            <person name="Sakai Y."/>
            <person name="Toyoda A."/>
            <person name="Minakuchi Y."/>
            <person name="Abe K."/>
            <person name="Yokota A."/>
            <person name="Yabe S."/>
        </authorList>
    </citation>
    <scope>NUCLEOTIDE SEQUENCE [LARGE SCALE GENOMIC DNA]</scope>
    <source>
        <strain evidence="8">Uno3</strain>
    </source>
</reference>
<proteinExistence type="predicted"/>
<feature type="domain" description="Major facilitator superfamily (MFS) profile" evidence="6">
    <location>
        <begin position="15"/>
        <end position="439"/>
    </location>
</feature>
<dbReference type="InterPro" id="IPR054467">
    <property type="entry name" value="YkoP-like_dom"/>
</dbReference>
<dbReference type="Pfam" id="PF07690">
    <property type="entry name" value="MFS_1"/>
    <property type="match status" value="1"/>
</dbReference>
<feature type="transmembrane region" description="Helical" evidence="5">
    <location>
        <begin position="20"/>
        <end position="46"/>
    </location>
</feature>
<feature type="transmembrane region" description="Helical" evidence="5">
    <location>
        <begin position="283"/>
        <end position="309"/>
    </location>
</feature>
<dbReference type="GO" id="GO:0022857">
    <property type="term" value="F:transmembrane transporter activity"/>
    <property type="evidence" value="ECO:0007669"/>
    <property type="project" value="InterPro"/>
</dbReference>
<protein>
    <recommendedName>
        <fullName evidence="6">Major facilitator superfamily (MFS) profile domain-containing protein</fullName>
    </recommendedName>
</protein>
<feature type="transmembrane region" description="Helical" evidence="5">
    <location>
        <begin position="194"/>
        <end position="214"/>
    </location>
</feature>